<evidence type="ECO:0000313" key="4">
    <source>
        <dbReference type="Proteomes" id="UP000654918"/>
    </source>
</evidence>
<reference evidence="3" key="1">
    <citation type="journal article" date="2020" name="Phytopathology">
        <title>Genome Sequence Resources of Colletotrichum truncatum, C. plurivorum, C. musicola, and C. sojae: Four Species Pathogenic to Soybean (Glycine max).</title>
        <authorList>
            <person name="Rogerio F."/>
            <person name="Boufleur T.R."/>
            <person name="Ciampi-Guillardi M."/>
            <person name="Sukno S.A."/>
            <person name="Thon M.R."/>
            <person name="Massola Junior N.S."/>
            <person name="Baroncelli R."/>
        </authorList>
    </citation>
    <scope>NUCLEOTIDE SEQUENCE</scope>
    <source>
        <strain evidence="3">LFN00145</strain>
    </source>
</reference>
<dbReference type="PANTHER" id="PTHR33112:SF16">
    <property type="entry name" value="HETEROKARYON INCOMPATIBILITY DOMAIN-CONTAINING PROTEIN"/>
    <property type="match status" value="1"/>
</dbReference>
<feature type="domain" description="Heterokaryon incompatibility" evidence="2">
    <location>
        <begin position="59"/>
        <end position="217"/>
    </location>
</feature>
<feature type="region of interest" description="Disordered" evidence="1">
    <location>
        <begin position="1"/>
        <end position="31"/>
    </location>
</feature>
<evidence type="ECO:0000256" key="1">
    <source>
        <dbReference type="SAM" id="MobiDB-lite"/>
    </source>
</evidence>
<dbReference type="Proteomes" id="UP000654918">
    <property type="component" value="Unassembled WGS sequence"/>
</dbReference>
<dbReference type="PANTHER" id="PTHR33112">
    <property type="entry name" value="DOMAIN PROTEIN, PUTATIVE-RELATED"/>
    <property type="match status" value="1"/>
</dbReference>
<name>A0A8H6N148_9PEZI</name>
<keyword evidence="4" id="KW-1185">Reference proteome</keyword>
<evidence type="ECO:0000259" key="2">
    <source>
        <dbReference type="Pfam" id="PF06985"/>
    </source>
</evidence>
<dbReference type="EMBL" id="WIGO01000335">
    <property type="protein sequence ID" value="KAF6816482.1"/>
    <property type="molecule type" value="Genomic_DNA"/>
</dbReference>
<protein>
    <submittedName>
        <fullName evidence="3">HET domain-containing protein</fullName>
    </submittedName>
</protein>
<sequence length="361" mass="40919">MSVARHRLQSCKTSPHHSFCRDANGSSESCSTLPTRVLDVGSEDQDPYLFESNGLKQRYCILSYCWGLSGNATTTKANLSRHTKSIRLASLPTFLRQAITATRSLGYKYLWIDALCIIQDDLDDWAREAAIMHELYSRADLTITSLVAADCRDNLFEPRPRESARPIPLKIVLPKRYRPFSTKEESVVEFAAYPDPRDLDDCLTKGPVHQRAWTLQEHLMSTRVLYFGPGILHWECLDSYDIEPDPDGVCSEGVPNELDGRRRVKLAIQTCQQQREQSQGSEESPFELWQLQVEEFTRRKLTKQSDRIPALLAISQVLCKAGGDEFCGGIWSGEKLIPSMCWQLEKADKTGIRGPSWTWGS</sequence>
<evidence type="ECO:0000313" key="3">
    <source>
        <dbReference type="EMBL" id="KAF6816482.1"/>
    </source>
</evidence>
<comment type="caution">
    <text evidence="3">The sequence shown here is derived from an EMBL/GenBank/DDBJ whole genome shotgun (WGS) entry which is preliminary data.</text>
</comment>
<accession>A0A8H6N148</accession>
<gene>
    <name evidence="3" type="ORF">CPLU01_13837</name>
</gene>
<organism evidence="3 4">
    <name type="scientific">Colletotrichum plurivorum</name>
    <dbReference type="NCBI Taxonomy" id="2175906"/>
    <lineage>
        <taxon>Eukaryota</taxon>
        <taxon>Fungi</taxon>
        <taxon>Dikarya</taxon>
        <taxon>Ascomycota</taxon>
        <taxon>Pezizomycotina</taxon>
        <taxon>Sordariomycetes</taxon>
        <taxon>Hypocreomycetidae</taxon>
        <taxon>Glomerellales</taxon>
        <taxon>Glomerellaceae</taxon>
        <taxon>Colletotrichum</taxon>
        <taxon>Colletotrichum orchidearum species complex</taxon>
    </lineage>
</organism>
<dbReference type="InterPro" id="IPR010730">
    <property type="entry name" value="HET"/>
</dbReference>
<dbReference type="AlphaFoldDB" id="A0A8H6N148"/>
<dbReference type="Pfam" id="PF06985">
    <property type="entry name" value="HET"/>
    <property type="match status" value="1"/>
</dbReference>
<proteinExistence type="predicted"/>